<dbReference type="EMBL" id="BBSI01000040">
    <property type="protein sequence ID" value="GAM81355.1"/>
    <property type="molecule type" value="Genomic_DNA"/>
</dbReference>
<dbReference type="AlphaFoldDB" id="A0A0B8QMU1"/>
<dbReference type="Proteomes" id="UP000031847">
    <property type="component" value="Unassembled WGS sequence"/>
</dbReference>
<dbReference type="GO" id="GO:0008233">
    <property type="term" value="F:peptidase activity"/>
    <property type="evidence" value="ECO:0007669"/>
    <property type="project" value="UniProtKB-KW"/>
</dbReference>
<dbReference type="InterPro" id="IPR027417">
    <property type="entry name" value="P-loop_NTPase"/>
</dbReference>
<keyword evidence="2" id="KW-0378">Hydrolase</keyword>
<reference evidence="2 3" key="1">
    <citation type="submission" date="2015-01" db="EMBL/GenBank/DDBJ databases">
        <title>Lactococcus lactis subsp.lactis JCM 5805 whole genome shotgun sequence.</title>
        <authorList>
            <person name="Fujii T."/>
            <person name="Tomita Y."/>
            <person name="Ikushima S."/>
            <person name="Fujiwara D."/>
        </authorList>
    </citation>
    <scope>NUCLEOTIDE SEQUENCE [LARGE SCALE GENOMIC DNA]</scope>
    <source>
        <strain evidence="2 3">JCM 5805</strain>
    </source>
</reference>
<organism evidence="2 3">
    <name type="scientific">Lactococcus lactis subsp. lactis</name>
    <name type="common">Streptococcus lactis</name>
    <dbReference type="NCBI Taxonomy" id="1360"/>
    <lineage>
        <taxon>Bacteria</taxon>
        <taxon>Bacillati</taxon>
        <taxon>Bacillota</taxon>
        <taxon>Bacilli</taxon>
        <taxon>Lactobacillales</taxon>
        <taxon>Streptococcaceae</taxon>
        <taxon>Lactococcus</taxon>
    </lineage>
</organism>
<dbReference type="SMART" id="SM00382">
    <property type="entry name" value="AAA"/>
    <property type="match status" value="1"/>
</dbReference>
<comment type="caution">
    <text evidence="2">The sequence shown here is derived from an EMBL/GenBank/DDBJ whole genome shotgun (WGS) entry which is preliminary data.</text>
</comment>
<proteinExistence type="predicted"/>
<sequence>MRLLYPKQKIRRIRGRSMVMQIKPGGARSPKLNRILISGGGGSGKTTLAAKFATSPDRALFISTDGNASRQGYRAIDFEFPNTAEQIISNFIQALNLAEQDTKNWDVLVIDLIEDFDERAQTLLRSDIGSRQAMRAWGKINALYKDMQSLMMSKFRDKTIVLLSRDIEEVDQKTGEITGYKPALRKALKNLVLKDQDVEIRSYFDKNNKRQFDISNLRYEEMKSSLQKIINKPLELPHDSEQEEKANKLKAQYDKAFAAAASHNASDKDIEYWKNMEPSEAIMSIADWIRIKKSAQTVVDEEEPIMDELFLVGQN</sequence>
<dbReference type="Pfam" id="PF13479">
    <property type="entry name" value="AAA_24"/>
    <property type="match status" value="1"/>
</dbReference>
<dbReference type="InterPro" id="IPR003593">
    <property type="entry name" value="AAA+_ATPase"/>
</dbReference>
<gene>
    <name evidence="2" type="ORF">JCM5805K_2480</name>
</gene>
<name>A0A0B8QMU1_LACLL</name>
<dbReference type="Gene3D" id="3.40.50.300">
    <property type="entry name" value="P-loop containing nucleotide triphosphate hydrolases"/>
    <property type="match status" value="1"/>
</dbReference>
<dbReference type="SUPFAM" id="SSF52540">
    <property type="entry name" value="P-loop containing nucleoside triphosphate hydrolases"/>
    <property type="match status" value="1"/>
</dbReference>
<accession>A0A0B8QMU1</accession>
<keyword evidence="2" id="KW-0645">Protease</keyword>
<protein>
    <submittedName>
        <fullName evidence="2">Predicted ATP-dependent serine protease</fullName>
    </submittedName>
</protein>
<evidence type="ECO:0000259" key="1">
    <source>
        <dbReference type="SMART" id="SM00382"/>
    </source>
</evidence>
<evidence type="ECO:0000313" key="2">
    <source>
        <dbReference type="EMBL" id="GAM81355.1"/>
    </source>
</evidence>
<dbReference type="GO" id="GO:0006508">
    <property type="term" value="P:proteolysis"/>
    <property type="evidence" value="ECO:0007669"/>
    <property type="project" value="UniProtKB-KW"/>
</dbReference>
<evidence type="ECO:0000313" key="3">
    <source>
        <dbReference type="Proteomes" id="UP000031847"/>
    </source>
</evidence>
<feature type="domain" description="AAA+ ATPase" evidence="1">
    <location>
        <begin position="31"/>
        <end position="197"/>
    </location>
</feature>